<accession>A0ABV2JB20</accession>
<proteinExistence type="predicted"/>
<organism evidence="2 3">
    <name type="scientific">Peptoniphilus olsenii</name>
    <dbReference type="NCBI Taxonomy" id="411570"/>
    <lineage>
        <taxon>Bacteria</taxon>
        <taxon>Bacillati</taxon>
        <taxon>Bacillota</taxon>
        <taxon>Tissierellia</taxon>
        <taxon>Tissierellales</taxon>
        <taxon>Peptoniphilaceae</taxon>
        <taxon>Peptoniphilus</taxon>
    </lineage>
</organism>
<dbReference type="Gene3D" id="3.40.30.10">
    <property type="entry name" value="Glutaredoxin"/>
    <property type="match status" value="1"/>
</dbReference>
<evidence type="ECO:0000313" key="3">
    <source>
        <dbReference type="Proteomes" id="UP001549162"/>
    </source>
</evidence>
<evidence type="ECO:0000313" key="2">
    <source>
        <dbReference type="EMBL" id="MET3617963.1"/>
    </source>
</evidence>
<evidence type="ECO:0000256" key="1">
    <source>
        <dbReference type="SAM" id="Phobius"/>
    </source>
</evidence>
<keyword evidence="2" id="KW-0413">Isomerase</keyword>
<dbReference type="InterPro" id="IPR036249">
    <property type="entry name" value="Thioredoxin-like_sf"/>
</dbReference>
<sequence>MLKNIVPVLVSNDLFFLHNYMDFIWVLILLILTNFYLNGYLRDYSIYKYDFLYKTNLIIFPCLILLYEYLKKDLQKLKIVLYVFLIFLLVFNFYLNTKVNKSISEYKIGSVNSTNLINIDKNYVGKIYFYRDDCPACEQLTEKIKDYNKKRERKILMYNTNVSSSIKKIVIEKYNVSYVPMVIEIDDKGNTKDITAEFIKNNNL</sequence>
<keyword evidence="3" id="KW-1185">Reference proteome</keyword>
<keyword evidence="1" id="KW-0472">Membrane</keyword>
<feature type="transmembrane region" description="Helical" evidence="1">
    <location>
        <begin position="51"/>
        <end position="67"/>
    </location>
</feature>
<keyword evidence="1" id="KW-0812">Transmembrane</keyword>
<dbReference type="EMBL" id="JBEPMA010000011">
    <property type="protein sequence ID" value="MET3617963.1"/>
    <property type="molecule type" value="Genomic_DNA"/>
</dbReference>
<dbReference type="GO" id="GO:0016853">
    <property type="term" value="F:isomerase activity"/>
    <property type="evidence" value="ECO:0007669"/>
    <property type="project" value="UniProtKB-KW"/>
</dbReference>
<protein>
    <submittedName>
        <fullName evidence="2">Thiol-disulfide isomerase/thioredoxin</fullName>
    </submittedName>
</protein>
<feature type="transmembrane region" description="Helical" evidence="1">
    <location>
        <begin position="79"/>
        <end position="97"/>
    </location>
</feature>
<name>A0ABV2JB20_9FIRM</name>
<dbReference type="Proteomes" id="UP001549162">
    <property type="component" value="Unassembled WGS sequence"/>
</dbReference>
<reference evidence="2 3" key="1">
    <citation type="submission" date="2024-06" db="EMBL/GenBank/DDBJ databases">
        <title>Genomic Encyclopedia of Type Strains, Phase IV (KMG-IV): sequencing the most valuable type-strain genomes for metagenomic binning, comparative biology and taxonomic classification.</title>
        <authorList>
            <person name="Goeker M."/>
        </authorList>
    </citation>
    <scope>NUCLEOTIDE SEQUENCE [LARGE SCALE GENOMIC DNA]</scope>
    <source>
        <strain evidence="2 3">DSM 21460</strain>
    </source>
</reference>
<feature type="transmembrane region" description="Helical" evidence="1">
    <location>
        <begin position="20"/>
        <end position="39"/>
    </location>
</feature>
<keyword evidence="1" id="KW-1133">Transmembrane helix</keyword>
<dbReference type="SUPFAM" id="SSF52833">
    <property type="entry name" value="Thioredoxin-like"/>
    <property type="match status" value="1"/>
</dbReference>
<comment type="caution">
    <text evidence="2">The sequence shown here is derived from an EMBL/GenBank/DDBJ whole genome shotgun (WGS) entry which is preliminary data.</text>
</comment>
<gene>
    <name evidence="2" type="ORF">ABID14_001598</name>
</gene>